<dbReference type="AlphaFoldDB" id="A0A1I7YYV9"/>
<evidence type="ECO:0000313" key="3">
    <source>
        <dbReference type="WBParaSite" id="L893_g21105.t1"/>
    </source>
</evidence>
<feature type="compositionally biased region" description="Gly residues" evidence="1">
    <location>
        <begin position="93"/>
        <end position="104"/>
    </location>
</feature>
<feature type="compositionally biased region" description="Low complexity" evidence="1">
    <location>
        <begin position="289"/>
        <end position="304"/>
    </location>
</feature>
<evidence type="ECO:0000256" key="1">
    <source>
        <dbReference type="SAM" id="MobiDB-lite"/>
    </source>
</evidence>
<reference evidence="3" key="1">
    <citation type="submission" date="2016-11" db="UniProtKB">
        <authorList>
            <consortium name="WormBaseParasite"/>
        </authorList>
    </citation>
    <scope>IDENTIFICATION</scope>
</reference>
<protein>
    <submittedName>
        <fullName evidence="3">MI domain-containing protein</fullName>
    </submittedName>
</protein>
<organism evidence="2 3">
    <name type="scientific">Steinernema glaseri</name>
    <dbReference type="NCBI Taxonomy" id="37863"/>
    <lineage>
        <taxon>Eukaryota</taxon>
        <taxon>Metazoa</taxon>
        <taxon>Ecdysozoa</taxon>
        <taxon>Nematoda</taxon>
        <taxon>Chromadorea</taxon>
        <taxon>Rhabditida</taxon>
        <taxon>Tylenchina</taxon>
        <taxon>Panagrolaimomorpha</taxon>
        <taxon>Strongyloidoidea</taxon>
        <taxon>Steinernematidae</taxon>
        <taxon>Steinernema</taxon>
    </lineage>
</organism>
<dbReference type="WBParaSite" id="L893_g21105.t1">
    <property type="protein sequence ID" value="L893_g21105.t1"/>
    <property type="gene ID" value="L893_g21105"/>
</dbReference>
<feature type="compositionally biased region" description="Acidic residues" evidence="1">
    <location>
        <begin position="260"/>
        <end position="270"/>
    </location>
</feature>
<feature type="compositionally biased region" description="Low complexity" evidence="1">
    <location>
        <begin position="193"/>
        <end position="213"/>
    </location>
</feature>
<keyword evidence="2" id="KW-1185">Reference proteome</keyword>
<feature type="compositionally biased region" description="Gly residues" evidence="1">
    <location>
        <begin position="54"/>
        <end position="63"/>
    </location>
</feature>
<sequence length="694" mass="74626">LSIIEKAEEESMWTENKSRKTRKDEKIDQQYSTGRPSRSGRGGAVNGERRGRGSQRGGAGGNPRGDRPLTERAGTEGTQNSADRGAPRRGRGGRGAGRGAGRDGNGNKANRHDGAEPAQNTNEHFSKNDDSEEFNWHNRNKDKPLVFTRTEDPVSSSKGVDSEPASTSEDTSGHKEVPVPEPEPVPEPKPFTGCAAGPISFAAAAAGRRVAPPKSNPGSSNEESSVAKTSTEKDAADEDASTPVVYQSALMSSPPPTDNAEPEAVEENDAEPSMAELSLNEQPDEVPAEKSSSVEPEVSDPVQEVSEEQTPVWDEKPSVAPESVQSAPEKVAEVPSEPVQTHNYEFFKGETTSVVDTSVPNKSSVEMFTTANPQARAANADNAAPAHTAGVANEASPEPKAYMNRSLGQQLSYGDTKNLSFPPESYAPPQAARQQPQPSQHPVYPPQVPYGNIPYMNPMYNPMGNMRSDDQYNAAAAFMHNYQSLMGGMGAFDMNALAAAMNSTPAAATQQQQQRHDNVYDHKNYHGSNTGAGAGSNMSQMRPDNASSMLPNATVPPPPGFSGPPSNMSHYIQPPQQNLASLFAMPPQYPHQLPFSFLMPNVSGNSQQHKVPSHLPFHQDENSADLRLSGQQQKPYGQQSQMDKYGSTAKVDRMGQGAQSTPPPHMGYGQSHGNYMSQMHGSKKGGYNQHNWNS</sequence>
<feature type="compositionally biased region" description="Polar residues" evidence="1">
    <location>
        <begin position="671"/>
        <end position="680"/>
    </location>
</feature>
<evidence type="ECO:0000313" key="2">
    <source>
        <dbReference type="Proteomes" id="UP000095287"/>
    </source>
</evidence>
<feature type="region of interest" description="Disordered" evidence="1">
    <location>
        <begin position="652"/>
        <end position="694"/>
    </location>
</feature>
<feature type="compositionally biased region" description="Polar residues" evidence="1">
    <location>
        <begin position="153"/>
        <end position="170"/>
    </location>
</feature>
<name>A0A1I7YYV9_9BILA</name>
<feature type="compositionally biased region" description="Polar residues" evidence="1">
    <location>
        <begin position="216"/>
        <end position="229"/>
    </location>
</feature>
<accession>A0A1I7YYV9</accession>
<feature type="compositionally biased region" description="Basic and acidic residues" evidence="1">
    <location>
        <begin position="64"/>
        <end position="74"/>
    </location>
</feature>
<feature type="compositionally biased region" description="Basic and acidic residues" evidence="1">
    <location>
        <begin position="124"/>
        <end position="152"/>
    </location>
</feature>
<feature type="compositionally biased region" description="Low complexity" evidence="1">
    <location>
        <begin position="427"/>
        <end position="442"/>
    </location>
</feature>
<proteinExistence type="predicted"/>
<feature type="compositionally biased region" description="Basic and acidic residues" evidence="1">
    <location>
        <begin position="16"/>
        <end position="28"/>
    </location>
</feature>
<feature type="compositionally biased region" description="Pro residues" evidence="1">
    <location>
        <begin position="179"/>
        <end position="189"/>
    </location>
</feature>
<feature type="region of interest" description="Disordered" evidence="1">
    <location>
        <begin position="412"/>
        <end position="449"/>
    </location>
</feature>
<feature type="region of interest" description="Disordered" evidence="1">
    <location>
        <begin position="1"/>
        <end position="338"/>
    </location>
</feature>
<dbReference type="Proteomes" id="UP000095287">
    <property type="component" value="Unplaced"/>
</dbReference>